<feature type="domain" description="VOC" evidence="1">
    <location>
        <begin position="2"/>
        <end position="109"/>
    </location>
</feature>
<proteinExistence type="predicted"/>
<dbReference type="GO" id="GO:0051213">
    <property type="term" value="F:dioxygenase activity"/>
    <property type="evidence" value="ECO:0007669"/>
    <property type="project" value="UniProtKB-KW"/>
</dbReference>
<gene>
    <name evidence="2" type="ORF">KDL01_38085</name>
</gene>
<accession>A0A941EVN4</accession>
<reference evidence="2" key="1">
    <citation type="submission" date="2021-04" db="EMBL/GenBank/DDBJ databases">
        <title>Genome based classification of Actinospica acidithermotolerans sp. nov., an actinobacterium isolated from an Indonesian hot spring.</title>
        <authorList>
            <person name="Kusuma A.B."/>
            <person name="Putra K.E."/>
            <person name="Nafisah S."/>
            <person name="Loh J."/>
            <person name="Nouioui I."/>
            <person name="Goodfellow M."/>
        </authorList>
    </citation>
    <scope>NUCLEOTIDE SEQUENCE</scope>
    <source>
        <strain evidence="2">CSCA 57</strain>
    </source>
</reference>
<protein>
    <submittedName>
        <fullName evidence="2">Extradiol dioxygenase</fullName>
    </submittedName>
</protein>
<name>A0A941EVN4_9ACTN</name>
<dbReference type="PROSITE" id="PS51819">
    <property type="entry name" value="VOC"/>
    <property type="match status" value="1"/>
</dbReference>
<keyword evidence="2" id="KW-0560">Oxidoreductase</keyword>
<organism evidence="2 3">
    <name type="scientific">Actinospica durhamensis</name>
    <dbReference type="NCBI Taxonomy" id="1508375"/>
    <lineage>
        <taxon>Bacteria</taxon>
        <taxon>Bacillati</taxon>
        <taxon>Actinomycetota</taxon>
        <taxon>Actinomycetes</taxon>
        <taxon>Catenulisporales</taxon>
        <taxon>Actinospicaceae</taxon>
        <taxon>Actinospica</taxon>
    </lineage>
</organism>
<dbReference type="EMBL" id="JAGSOG010000383">
    <property type="protein sequence ID" value="MBR7839135.1"/>
    <property type="molecule type" value="Genomic_DNA"/>
</dbReference>
<evidence type="ECO:0000259" key="1">
    <source>
        <dbReference type="PROSITE" id="PS51819"/>
    </source>
</evidence>
<dbReference type="InterPro" id="IPR029068">
    <property type="entry name" value="Glyas_Bleomycin-R_OHBP_Dase"/>
</dbReference>
<sequence length="117" mass="12857">MTAGHVIVFSQDPEADRAFFDKVLKYPHVDAGGGWLIFKLPPSELAVHPAEETDAGRVELYLQCDDLEGTMAELTGKHVRFTRPLTVQRWGRVTAFRLPGGGEVGLYQPSHPVAATL</sequence>
<evidence type="ECO:0000313" key="3">
    <source>
        <dbReference type="Proteomes" id="UP000675781"/>
    </source>
</evidence>
<dbReference type="InterPro" id="IPR037523">
    <property type="entry name" value="VOC_core"/>
</dbReference>
<dbReference type="AlphaFoldDB" id="A0A941EVN4"/>
<dbReference type="SUPFAM" id="SSF54593">
    <property type="entry name" value="Glyoxalase/Bleomycin resistance protein/Dihydroxybiphenyl dioxygenase"/>
    <property type="match status" value="1"/>
</dbReference>
<comment type="caution">
    <text evidence="2">The sequence shown here is derived from an EMBL/GenBank/DDBJ whole genome shotgun (WGS) entry which is preliminary data.</text>
</comment>
<evidence type="ECO:0000313" key="2">
    <source>
        <dbReference type="EMBL" id="MBR7839135.1"/>
    </source>
</evidence>
<dbReference type="Gene3D" id="3.10.180.10">
    <property type="entry name" value="2,3-Dihydroxybiphenyl 1,2-Dioxygenase, domain 1"/>
    <property type="match status" value="1"/>
</dbReference>
<dbReference type="Proteomes" id="UP000675781">
    <property type="component" value="Unassembled WGS sequence"/>
</dbReference>
<keyword evidence="3" id="KW-1185">Reference proteome</keyword>
<keyword evidence="2" id="KW-0223">Dioxygenase</keyword>